<dbReference type="InterPro" id="IPR045864">
    <property type="entry name" value="aa-tRNA-synth_II/BPL/LPL"/>
</dbReference>
<sequence>MILGLPMHILKLNAIDSTNMYLKELMLSKTLDDFTVVVTDKQLKGKGQMGAKWQSEMGKNLTFSILKKIKNIAVDNQFLLNICVSMAVFNSLKNMSVPNLSVKWPNDILSGSSKICGILIENVLLGNQIQESVIGIGLNVNQLSFNNLTNVSSLKLLLGKTFALDELLHDIIKNLEMVFLSIENKNDSFLWRAYENVLFRKDKPSTFKDGKGKFFMGFIRRVSPQGRLVVELEGAVMKEFDLKEIKLLY</sequence>
<dbReference type="EMBL" id="UOEL01000133">
    <property type="protein sequence ID" value="VAW16505.1"/>
    <property type="molecule type" value="Genomic_DNA"/>
</dbReference>
<feature type="domain" description="BPL/LPL catalytic" evidence="2">
    <location>
        <begin position="1"/>
        <end position="183"/>
    </location>
</feature>
<organism evidence="3">
    <name type="scientific">hydrothermal vent metagenome</name>
    <dbReference type="NCBI Taxonomy" id="652676"/>
    <lineage>
        <taxon>unclassified sequences</taxon>
        <taxon>metagenomes</taxon>
        <taxon>ecological metagenomes</taxon>
    </lineage>
</organism>
<dbReference type="PROSITE" id="PS51733">
    <property type="entry name" value="BPL_LPL_CATALYTIC"/>
    <property type="match status" value="1"/>
</dbReference>
<protein>
    <submittedName>
        <fullName evidence="3">Biotin--protein ligase</fullName>
        <ecNumber evidence="3">6.3.4.9</ecNumber>
    </submittedName>
</protein>
<keyword evidence="1 3" id="KW-0436">Ligase</keyword>
<evidence type="ECO:0000256" key="1">
    <source>
        <dbReference type="ARBA" id="ARBA00022598"/>
    </source>
</evidence>
<dbReference type="EC" id="6.3.4.9" evidence="3"/>
<dbReference type="AlphaFoldDB" id="A0A3B0TDD1"/>
<gene>
    <name evidence="3" type="ORF">MNBD_BACTEROID03-677</name>
</gene>
<dbReference type="SUPFAM" id="SSF55681">
    <property type="entry name" value="Class II aaRS and biotin synthetases"/>
    <property type="match status" value="1"/>
</dbReference>
<dbReference type="GO" id="GO:0005737">
    <property type="term" value="C:cytoplasm"/>
    <property type="evidence" value="ECO:0007669"/>
    <property type="project" value="TreeGrafter"/>
</dbReference>
<dbReference type="Gene3D" id="3.30.930.10">
    <property type="entry name" value="Bira Bifunctional Protein, Domain 2"/>
    <property type="match status" value="1"/>
</dbReference>
<dbReference type="PANTHER" id="PTHR12835">
    <property type="entry name" value="BIOTIN PROTEIN LIGASE"/>
    <property type="match status" value="1"/>
</dbReference>
<dbReference type="PANTHER" id="PTHR12835:SF5">
    <property type="entry name" value="BIOTIN--PROTEIN LIGASE"/>
    <property type="match status" value="1"/>
</dbReference>
<evidence type="ECO:0000313" key="3">
    <source>
        <dbReference type="EMBL" id="VAW16505.1"/>
    </source>
</evidence>
<dbReference type="Pfam" id="PF03099">
    <property type="entry name" value="BPL_LplA_LipB"/>
    <property type="match status" value="1"/>
</dbReference>
<evidence type="ECO:0000259" key="2">
    <source>
        <dbReference type="PROSITE" id="PS51733"/>
    </source>
</evidence>
<dbReference type="GO" id="GO:0004077">
    <property type="term" value="F:biotin--[biotin carboxyl-carrier protein] ligase activity"/>
    <property type="evidence" value="ECO:0007669"/>
    <property type="project" value="UniProtKB-EC"/>
</dbReference>
<dbReference type="CDD" id="cd16442">
    <property type="entry name" value="BPL"/>
    <property type="match status" value="1"/>
</dbReference>
<proteinExistence type="predicted"/>
<name>A0A3B0TDD1_9ZZZZ</name>
<reference evidence="3" key="1">
    <citation type="submission" date="2018-06" db="EMBL/GenBank/DDBJ databases">
        <authorList>
            <person name="Zhirakovskaya E."/>
        </authorList>
    </citation>
    <scope>NUCLEOTIDE SEQUENCE</scope>
</reference>
<dbReference type="NCBIfam" id="TIGR00121">
    <property type="entry name" value="birA_ligase"/>
    <property type="match status" value="1"/>
</dbReference>
<dbReference type="InterPro" id="IPR004143">
    <property type="entry name" value="BPL_LPL_catalytic"/>
</dbReference>
<dbReference type="InterPro" id="IPR004408">
    <property type="entry name" value="Biotin_CoA_COase_ligase"/>
</dbReference>
<accession>A0A3B0TDD1</accession>